<feature type="transmembrane region" description="Helical" evidence="5">
    <location>
        <begin position="217"/>
        <end position="236"/>
    </location>
</feature>
<dbReference type="PANTHER" id="PTHR23112">
    <property type="entry name" value="G PROTEIN-COUPLED RECEPTOR 157-RELATED"/>
    <property type="match status" value="1"/>
</dbReference>
<protein>
    <recommendedName>
        <fullName evidence="10">G-protein coupled receptors family 2 profile 2 domain-containing protein</fullName>
    </recommendedName>
</protein>
<comment type="subcellular location">
    <subcellularLocation>
        <location evidence="1">Membrane</location>
        <topology evidence="1">Multi-pass membrane protein</topology>
    </subcellularLocation>
</comment>
<dbReference type="GO" id="GO:0007166">
    <property type="term" value="P:cell surface receptor signaling pathway"/>
    <property type="evidence" value="ECO:0007669"/>
    <property type="project" value="InterPro"/>
</dbReference>
<comment type="caution">
    <text evidence="8">The sequence shown here is derived from an EMBL/GenBank/DDBJ whole genome shotgun (WGS) entry which is preliminary data.</text>
</comment>
<evidence type="ECO:0000256" key="2">
    <source>
        <dbReference type="ARBA" id="ARBA00022692"/>
    </source>
</evidence>
<dbReference type="InterPro" id="IPR017452">
    <property type="entry name" value="GPCR_Rhodpsn_7TM"/>
</dbReference>
<dbReference type="GO" id="GO:0004930">
    <property type="term" value="F:G protein-coupled receptor activity"/>
    <property type="evidence" value="ECO:0007669"/>
    <property type="project" value="InterPro"/>
</dbReference>
<feature type="transmembrane region" description="Helical" evidence="5">
    <location>
        <begin position="66"/>
        <end position="91"/>
    </location>
</feature>
<dbReference type="Proteomes" id="UP001165289">
    <property type="component" value="Unassembled WGS sequence"/>
</dbReference>
<accession>A0AAV7JKG8</accession>
<feature type="transmembrane region" description="Helical" evidence="5">
    <location>
        <begin position="118"/>
        <end position="140"/>
    </location>
</feature>
<dbReference type="Pfam" id="PF00002">
    <property type="entry name" value="7tm_2"/>
    <property type="match status" value="1"/>
</dbReference>
<evidence type="ECO:0000259" key="6">
    <source>
        <dbReference type="PROSITE" id="PS50261"/>
    </source>
</evidence>
<keyword evidence="4 5" id="KW-0472">Membrane</keyword>
<dbReference type="InterPro" id="IPR017981">
    <property type="entry name" value="GPCR_2-like_7TM"/>
</dbReference>
<proteinExistence type="predicted"/>
<keyword evidence="9" id="KW-1185">Reference proteome</keyword>
<dbReference type="GO" id="GO:0007189">
    <property type="term" value="P:adenylate cyclase-activating G protein-coupled receptor signaling pathway"/>
    <property type="evidence" value="ECO:0007669"/>
    <property type="project" value="TreeGrafter"/>
</dbReference>
<evidence type="ECO:0000313" key="9">
    <source>
        <dbReference type="Proteomes" id="UP001165289"/>
    </source>
</evidence>
<gene>
    <name evidence="8" type="ORF">LOD99_11574</name>
</gene>
<feature type="transmembrane region" description="Helical" evidence="5">
    <location>
        <begin position="149"/>
        <end position="172"/>
    </location>
</feature>
<evidence type="ECO:0008006" key="10">
    <source>
        <dbReference type="Google" id="ProtNLM"/>
    </source>
</evidence>
<dbReference type="AlphaFoldDB" id="A0AAV7JKG8"/>
<dbReference type="PROSITE" id="PS50262">
    <property type="entry name" value="G_PROTEIN_RECEP_F1_2"/>
    <property type="match status" value="1"/>
</dbReference>
<evidence type="ECO:0000256" key="3">
    <source>
        <dbReference type="ARBA" id="ARBA00022989"/>
    </source>
</evidence>
<dbReference type="PROSITE" id="PS50261">
    <property type="entry name" value="G_PROTEIN_RECEP_F2_4"/>
    <property type="match status" value="1"/>
</dbReference>
<dbReference type="GO" id="GO:0005886">
    <property type="term" value="C:plasma membrane"/>
    <property type="evidence" value="ECO:0007669"/>
    <property type="project" value="TreeGrafter"/>
</dbReference>
<evidence type="ECO:0000259" key="7">
    <source>
        <dbReference type="PROSITE" id="PS50262"/>
    </source>
</evidence>
<evidence type="ECO:0000256" key="4">
    <source>
        <dbReference type="ARBA" id="ARBA00023136"/>
    </source>
</evidence>
<dbReference type="PANTHER" id="PTHR23112:SF47">
    <property type="entry name" value="G-PROTEIN COUPLED RECEPTOR 157"/>
    <property type="match status" value="1"/>
</dbReference>
<feature type="transmembrane region" description="Helical" evidence="5">
    <location>
        <begin position="32"/>
        <end position="54"/>
    </location>
</feature>
<reference evidence="8 9" key="1">
    <citation type="journal article" date="2023" name="BMC Biol.">
        <title>The compact genome of the sponge Oopsacas minuta (Hexactinellida) is lacking key metazoan core genes.</title>
        <authorList>
            <person name="Santini S."/>
            <person name="Schenkelaars Q."/>
            <person name="Jourda C."/>
            <person name="Duchesne M."/>
            <person name="Belahbib H."/>
            <person name="Rocher C."/>
            <person name="Selva M."/>
            <person name="Riesgo A."/>
            <person name="Vervoort M."/>
            <person name="Leys S.P."/>
            <person name="Kodjabachian L."/>
            <person name="Le Bivic A."/>
            <person name="Borchiellini C."/>
            <person name="Claverie J.M."/>
            <person name="Renard E."/>
        </authorList>
    </citation>
    <scope>NUCLEOTIDE SEQUENCE [LARGE SCALE GENOMIC DNA]</scope>
    <source>
        <strain evidence="8">SPO-2</strain>
    </source>
</reference>
<sequence length="368" mass="42498">MATKFGIWNAYKDCNLNYPNFGNVTDCIETGLLWVGSVFSIFSIIGSLFIIWTFCVYEDQRTRARLFLLFIAICDFFTAVGYAIALIWSLFNKDFSICVNNKSHVVLSACIIESGIDMYFPVCSFFWTVVLGFHIFFLFIGKAYFKKKVVFVCILVAGWGLPLLNTLVAFFLNVLGPGPPTSNAGWCFINYNIYDNNTKNDKLHWVFEFTFAKMWDLSAMIIVIIMYTIVFIRLCVQKCRSVEKSFSGPDFKLIFIPLVFFILRIWGDSRWLIETIPQDDNFEYSQTCKYPSGKVLAYLQVIGDPGQGWANAILYILLTEAIRKRIFSSFKKYFKRVCCCFVRKSTPSSQENETDMLVNEKANRLSYY</sequence>
<keyword evidence="3 5" id="KW-1133">Transmembrane helix</keyword>
<dbReference type="Gene3D" id="1.20.1070.10">
    <property type="entry name" value="Rhodopsin 7-helix transmembrane proteins"/>
    <property type="match status" value="1"/>
</dbReference>
<keyword evidence="2 5" id="KW-0812">Transmembrane</keyword>
<dbReference type="EMBL" id="JAKMXF010000321">
    <property type="protein sequence ID" value="KAI6649207.1"/>
    <property type="molecule type" value="Genomic_DNA"/>
</dbReference>
<feature type="domain" description="G-protein coupled receptors family 2 profile 2" evidence="6">
    <location>
        <begin position="29"/>
        <end position="319"/>
    </location>
</feature>
<evidence type="ECO:0000313" key="8">
    <source>
        <dbReference type="EMBL" id="KAI6649207.1"/>
    </source>
</evidence>
<dbReference type="SUPFAM" id="SSF81321">
    <property type="entry name" value="Family A G protein-coupled receptor-like"/>
    <property type="match status" value="1"/>
</dbReference>
<evidence type="ECO:0000256" key="5">
    <source>
        <dbReference type="SAM" id="Phobius"/>
    </source>
</evidence>
<name>A0AAV7JKG8_9METZ</name>
<organism evidence="8 9">
    <name type="scientific">Oopsacas minuta</name>
    <dbReference type="NCBI Taxonomy" id="111878"/>
    <lineage>
        <taxon>Eukaryota</taxon>
        <taxon>Metazoa</taxon>
        <taxon>Porifera</taxon>
        <taxon>Hexactinellida</taxon>
        <taxon>Hexasterophora</taxon>
        <taxon>Lyssacinosida</taxon>
        <taxon>Leucopsacidae</taxon>
        <taxon>Oopsacas</taxon>
    </lineage>
</organism>
<feature type="domain" description="G-protein coupled receptors family 1 profile" evidence="7">
    <location>
        <begin position="46"/>
        <end position="263"/>
    </location>
</feature>
<evidence type="ECO:0000256" key="1">
    <source>
        <dbReference type="ARBA" id="ARBA00004141"/>
    </source>
</evidence>
<dbReference type="InterPro" id="IPR000832">
    <property type="entry name" value="GPCR_2_secretin-like"/>
</dbReference>